<keyword evidence="1" id="KW-0812">Transmembrane</keyword>
<keyword evidence="1" id="KW-1133">Transmembrane helix</keyword>
<dbReference type="AlphaFoldDB" id="A0A024XCV6"/>
<dbReference type="EMBL" id="KI927476">
    <property type="protein sequence ID" value="ETW63304.1"/>
    <property type="molecule type" value="Genomic_DNA"/>
</dbReference>
<name>A0A024XCV6_PLAFC</name>
<organism evidence="2 3">
    <name type="scientific">Plasmodium falciparum (isolate Camp / Malaysia)</name>
    <dbReference type="NCBI Taxonomy" id="5835"/>
    <lineage>
        <taxon>Eukaryota</taxon>
        <taxon>Sar</taxon>
        <taxon>Alveolata</taxon>
        <taxon>Apicomplexa</taxon>
        <taxon>Aconoidasida</taxon>
        <taxon>Haemosporida</taxon>
        <taxon>Plasmodiidae</taxon>
        <taxon>Plasmodium</taxon>
        <taxon>Plasmodium (Laverania)</taxon>
    </lineage>
</organism>
<sequence>MNALIHMNSILASTGINECLNNSKNLNEPFKFFIGDGLFYITLFITYIICI</sequence>
<reference evidence="2 3" key="2">
    <citation type="submission" date="2013-02" db="EMBL/GenBank/DDBJ databases">
        <title>The Genome Sequence of Plasmodium falciparum CAMP/Malaysia.</title>
        <authorList>
            <consortium name="The Broad Institute Genome Sequencing Platform"/>
            <consortium name="The Broad Institute Genome Sequencing Center for Infectious Disease"/>
            <person name="Neafsey D."/>
            <person name="Cheeseman I."/>
            <person name="Volkman S."/>
            <person name="Adams J."/>
            <person name="Walker B."/>
            <person name="Young S.K."/>
            <person name="Zeng Q."/>
            <person name="Gargeya S."/>
            <person name="Fitzgerald M."/>
            <person name="Haas B."/>
            <person name="Abouelleil A."/>
            <person name="Alvarado L."/>
            <person name="Arachchi H.M."/>
            <person name="Berlin A.M."/>
            <person name="Chapman S.B."/>
            <person name="Dewar J."/>
            <person name="Goldberg J."/>
            <person name="Griggs A."/>
            <person name="Gujja S."/>
            <person name="Hansen M."/>
            <person name="Howarth C."/>
            <person name="Imamovic A."/>
            <person name="Larimer J."/>
            <person name="McCowan C."/>
            <person name="Murphy C."/>
            <person name="Neiman D."/>
            <person name="Pearson M."/>
            <person name="Priest M."/>
            <person name="Roberts A."/>
            <person name="Saif S."/>
            <person name="Shea T."/>
            <person name="Sisk P."/>
            <person name="Sykes S."/>
            <person name="Wortman J."/>
            <person name="Nusbaum C."/>
            <person name="Birren B."/>
        </authorList>
    </citation>
    <scope>NUCLEOTIDE SEQUENCE [LARGE SCALE GENOMIC DNA]</scope>
    <source>
        <strain evidence="2 3">CAMP/Malaysia</strain>
    </source>
</reference>
<keyword evidence="1" id="KW-0472">Membrane</keyword>
<gene>
    <name evidence="2" type="ORF">PFMC_00780</name>
</gene>
<reference evidence="2 3" key="1">
    <citation type="submission" date="2013-02" db="EMBL/GenBank/DDBJ databases">
        <title>The Genome Annotation of Plasmodium falciparum CAMP/Malaysia.</title>
        <authorList>
            <consortium name="The Broad Institute Genome Sequencing Platform"/>
            <consortium name="The Broad Institute Genome Sequencing Center for Infectious Disease"/>
            <person name="Neafsey D."/>
            <person name="Hoffman S."/>
            <person name="Volkman S."/>
            <person name="Rosenthal P."/>
            <person name="Walker B."/>
            <person name="Young S.K."/>
            <person name="Zeng Q."/>
            <person name="Gargeya S."/>
            <person name="Fitzgerald M."/>
            <person name="Haas B."/>
            <person name="Abouelleil A."/>
            <person name="Allen A.W."/>
            <person name="Alvarado L."/>
            <person name="Arachchi H.M."/>
            <person name="Berlin A.M."/>
            <person name="Chapman S.B."/>
            <person name="Gainer-Dewar J."/>
            <person name="Goldberg J."/>
            <person name="Griggs A."/>
            <person name="Gujja S."/>
            <person name="Hansen M."/>
            <person name="Howarth C."/>
            <person name="Imamovic A."/>
            <person name="Ireland A."/>
            <person name="Larimer J."/>
            <person name="McCowan C."/>
            <person name="Murphy C."/>
            <person name="Pearson M."/>
            <person name="Poon T.W."/>
            <person name="Priest M."/>
            <person name="Roberts A."/>
            <person name="Saif S."/>
            <person name="Shea T."/>
            <person name="Sisk P."/>
            <person name="Sykes S."/>
            <person name="Wortman J."/>
            <person name="Nusbaum C."/>
            <person name="Birren B."/>
        </authorList>
    </citation>
    <scope>NUCLEOTIDE SEQUENCE [LARGE SCALE GENOMIC DNA]</scope>
    <source>
        <strain evidence="2 3">CAMP/Malaysia</strain>
    </source>
</reference>
<feature type="transmembrane region" description="Helical" evidence="1">
    <location>
        <begin position="30"/>
        <end position="50"/>
    </location>
</feature>
<accession>A0A024XCV6</accession>
<evidence type="ECO:0000313" key="2">
    <source>
        <dbReference type="EMBL" id="ETW63304.1"/>
    </source>
</evidence>
<protein>
    <submittedName>
        <fullName evidence="2">Uncharacterized protein</fullName>
    </submittedName>
</protein>
<evidence type="ECO:0000313" key="3">
    <source>
        <dbReference type="Proteomes" id="UP000030694"/>
    </source>
</evidence>
<proteinExistence type="predicted"/>
<evidence type="ECO:0000256" key="1">
    <source>
        <dbReference type="SAM" id="Phobius"/>
    </source>
</evidence>
<dbReference type="Proteomes" id="UP000030694">
    <property type="component" value="Unassembled WGS sequence"/>
</dbReference>